<reference evidence="1" key="1">
    <citation type="submission" date="2018-05" db="EMBL/GenBank/DDBJ databases">
        <authorList>
            <person name="Lanie J.A."/>
            <person name="Ng W.-L."/>
            <person name="Kazmierczak K.M."/>
            <person name="Andrzejewski T.M."/>
            <person name="Davidsen T.M."/>
            <person name="Wayne K.J."/>
            <person name="Tettelin H."/>
            <person name="Glass J.I."/>
            <person name="Rusch D."/>
            <person name="Podicherti R."/>
            <person name="Tsui H.-C.T."/>
            <person name="Winkler M.E."/>
        </authorList>
    </citation>
    <scope>NUCLEOTIDE SEQUENCE</scope>
</reference>
<gene>
    <name evidence="1" type="ORF">METZ01_LOCUS202719</name>
</gene>
<proteinExistence type="predicted"/>
<sequence>MAKQEIISSALDDFTDFQHVSRFARFLRAKVVFCLLVLSRFNPDRAILIFADWYLSSVYI</sequence>
<dbReference type="EMBL" id="UINC01044420">
    <property type="protein sequence ID" value="SVB49865.1"/>
    <property type="molecule type" value="Genomic_DNA"/>
</dbReference>
<dbReference type="AlphaFoldDB" id="A0A382EHB0"/>
<accession>A0A382EHB0</accession>
<organism evidence="1">
    <name type="scientific">marine metagenome</name>
    <dbReference type="NCBI Taxonomy" id="408172"/>
    <lineage>
        <taxon>unclassified sequences</taxon>
        <taxon>metagenomes</taxon>
        <taxon>ecological metagenomes</taxon>
    </lineage>
</organism>
<protein>
    <submittedName>
        <fullName evidence="1">Uncharacterized protein</fullName>
    </submittedName>
</protein>
<name>A0A382EHB0_9ZZZZ</name>
<evidence type="ECO:0000313" key="1">
    <source>
        <dbReference type="EMBL" id="SVB49865.1"/>
    </source>
</evidence>